<dbReference type="EMBL" id="QGLT01000003">
    <property type="protein sequence ID" value="PXZ00122.1"/>
    <property type="molecule type" value="Genomic_DNA"/>
</dbReference>
<evidence type="ECO:0000256" key="1">
    <source>
        <dbReference type="SAM" id="Phobius"/>
    </source>
</evidence>
<dbReference type="GO" id="GO:0016020">
    <property type="term" value="C:membrane"/>
    <property type="evidence" value="ECO:0007669"/>
    <property type="project" value="TreeGrafter"/>
</dbReference>
<protein>
    <recommendedName>
        <fullName evidence="2">Acyltransferase 3 domain-containing protein</fullName>
    </recommendedName>
</protein>
<dbReference type="GO" id="GO:0000271">
    <property type="term" value="P:polysaccharide biosynthetic process"/>
    <property type="evidence" value="ECO:0007669"/>
    <property type="project" value="TreeGrafter"/>
</dbReference>
<gene>
    <name evidence="3" type="ORF">DK869_05650</name>
</gene>
<feature type="transmembrane region" description="Helical" evidence="1">
    <location>
        <begin position="199"/>
        <end position="217"/>
    </location>
</feature>
<dbReference type="InterPro" id="IPR002656">
    <property type="entry name" value="Acyl_transf_3_dom"/>
</dbReference>
<dbReference type="PANTHER" id="PTHR23028:SF53">
    <property type="entry name" value="ACYL_TRANSF_3 DOMAIN-CONTAINING PROTEIN"/>
    <property type="match status" value="1"/>
</dbReference>
<feature type="transmembrane region" description="Helical" evidence="1">
    <location>
        <begin position="229"/>
        <end position="249"/>
    </location>
</feature>
<evidence type="ECO:0000259" key="2">
    <source>
        <dbReference type="Pfam" id="PF01757"/>
    </source>
</evidence>
<sequence>MDLLHKRNVSLDCFRGIMALFVACGHFFYWNHKPIIPCSFVLAVDFFLVLSGFVICHSVYQKREKFNSINFAFKRYLRLFPVYIVCVVISYVFNIFNNITQPNLFDWFKILTISEMIPLNTLHPSIPFEPIGISYTISAELWVGIIIFPIFVTLLDKFTHLIFPVLILVILYCLIVLNQTSINYMDAHHRLYNLFIDYAIIRCLLEYSLGILTYLIFIKINFKPNNFIISFFQLFIILLFSMTYLKLNYNRNNEFIAPFLFAIFIYLLSFKTGIIYKITSNNFAKFLGDISYSIYLIHPIWINICSKYFHLHTTKGINIVIYIFCILTSAYIIYQFVDKPCLQLLRYKNNT</sequence>
<feature type="transmembrane region" description="Helical" evidence="1">
    <location>
        <begin position="255"/>
        <end position="274"/>
    </location>
</feature>
<keyword evidence="1" id="KW-1133">Transmembrane helix</keyword>
<feature type="domain" description="Acyltransferase 3" evidence="2">
    <location>
        <begin position="9"/>
        <end position="334"/>
    </location>
</feature>
<dbReference type="PANTHER" id="PTHR23028">
    <property type="entry name" value="ACETYLTRANSFERASE"/>
    <property type="match status" value="1"/>
</dbReference>
<dbReference type="GO" id="GO:0016747">
    <property type="term" value="F:acyltransferase activity, transferring groups other than amino-acyl groups"/>
    <property type="evidence" value="ECO:0007669"/>
    <property type="project" value="InterPro"/>
</dbReference>
<dbReference type="InterPro" id="IPR050879">
    <property type="entry name" value="Acyltransferase_3"/>
</dbReference>
<comment type="caution">
    <text evidence="3">The sequence shown here is derived from an EMBL/GenBank/DDBJ whole genome shotgun (WGS) entry which is preliminary data.</text>
</comment>
<evidence type="ECO:0000313" key="3">
    <source>
        <dbReference type="EMBL" id="PXZ00122.1"/>
    </source>
</evidence>
<keyword evidence="4" id="KW-1185">Reference proteome</keyword>
<name>A0A318NBI8_9PROT</name>
<accession>A0A318NBI8</accession>
<feature type="transmembrane region" description="Helical" evidence="1">
    <location>
        <begin position="35"/>
        <end position="55"/>
    </location>
</feature>
<evidence type="ECO:0000313" key="4">
    <source>
        <dbReference type="Proteomes" id="UP000247565"/>
    </source>
</evidence>
<feature type="transmembrane region" description="Helical" evidence="1">
    <location>
        <begin position="12"/>
        <end position="29"/>
    </location>
</feature>
<keyword evidence="1" id="KW-0472">Membrane</keyword>
<feature type="transmembrane region" description="Helical" evidence="1">
    <location>
        <begin position="316"/>
        <end position="337"/>
    </location>
</feature>
<feature type="transmembrane region" description="Helical" evidence="1">
    <location>
        <begin position="161"/>
        <end position="179"/>
    </location>
</feature>
<keyword evidence="1" id="KW-0812">Transmembrane</keyword>
<dbReference type="Pfam" id="PF01757">
    <property type="entry name" value="Acyl_transf_3"/>
    <property type="match status" value="1"/>
</dbReference>
<reference evidence="3 4" key="1">
    <citation type="submission" date="2018-05" db="EMBL/GenBank/DDBJ databases">
        <title>Reference genomes for bee gut microbiota database.</title>
        <authorList>
            <person name="Ellegaard K.M."/>
        </authorList>
    </citation>
    <scope>NUCLEOTIDE SEQUENCE [LARGE SCALE GENOMIC DNA]</scope>
    <source>
        <strain evidence="3 4">ESL0284</strain>
    </source>
</reference>
<feature type="transmembrane region" description="Helical" evidence="1">
    <location>
        <begin position="76"/>
        <end position="96"/>
    </location>
</feature>
<dbReference type="AlphaFoldDB" id="A0A318NBI8"/>
<feature type="transmembrane region" description="Helical" evidence="1">
    <location>
        <begin position="286"/>
        <end position="304"/>
    </location>
</feature>
<organism evidence="3 4">
    <name type="scientific">Commensalibacter melissae</name>
    <dbReference type="NCBI Taxonomy" id="2070537"/>
    <lineage>
        <taxon>Bacteria</taxon>
        <taxon>Pseudomonadati</taxon>
        <taxon>Pseudomonadota</taxon>
        <taxon>Alphaproteobacteria</taxon>
        <taxon>Acetobacterales</taxon>
        <taxon>Acetobacteraceae</taxon>
    </lineage>
</organism>
<dbReference type="Proteomes" id="UP000247565">
    <property type="component" value="Unassembled WGS sequence"/>
</dbReference>
<dbReference type="OrthoDB" id="9796461at2"/>
<proteinExistence type="predicted"/>
<feature type="transmembrane region" description="Helical" evidence="1">
    <location>
        <begin position="132"/>
        <end position="154"/>
    </location>
</feature>
<dbReference type="RefSeq" id="WP_110439045.1">
    <property type="nucleotide sequence ID" value="NZ_CP046393.1"/>
</dbReference>